<reference evidence="4" key="4">
    <citation type="submission" date="2019-05" db="EMBL/GenBank/DDBJ databases">
        <authorList>
            <consortium name="Pathogen Informatics"/>
        </authorList>
    </citation>
    <scope>NUCLEOTIDE SEQUENCE</scope>
    <source>
        <strain evidence="4">17X</strain>
    </source>
</reference>
<dbReference type="EMBL" id="LM993662">
    <property type="protein sequence ID" value="VTZ77352.1"/>
    <property type="molecule type" value="Genomic_DNA"/>
</dbReference>
<sequence length="436" mass="52621">MMYRVLIFLYFSIMCYILIEGFKINKNNIILYKYKKVERHKKVNLFVLRKIKQTYRYKKFTINLKSDDKSLNNIKEKKNIIKENIFNFYKKNIYLFSKILLYIKNGTNFITEKFPISVIYQIFISISFFFLHFYLLSKNFIILLPYQLIPNYSNNLMSLDLNSAFFIFSSLFFLKNFISNFQKFKTRLLSNKFTIPLKETKKKNILTISVLFLASYILSGYVSIYAEQILYYSKSFNFRISDATIKSLQILIGHLMWVGCSIQIFRTFLYPYFKNNVSNLNFRYKDSWCFKVIYGYVCSHYIFNLIDLLNNTIINYLHNDDEIYIENNIDNIINEKKFLSTFICIISPCFSAPFFEEFIYRFFVLKSLCLFMNIHYAVIFSSLFFAIHHLNIFNIIPLFFLSFFWSYIYIYTDNILVTMLIHSFWNIYVFLSSLYN</sequence>
<dbReference type="GO" id="GO:0004175">
    <property type="term" value="F:endopeptidase activity"/>
    <property type="evidence" value="ECO:0007669"/>
    <property type="project" value="UniProtKB-ARBA"/>
</dbReference>
<accession>A0A078K9B0</accession>
<evidence type="ECO:0000313" key="5">
    <source>
        <dbReference type="Proteomes" id="UP000072874"/>
    </source>
</evidence>
<feature type="transmembrane region" description="Helical" evidence="1">
    <location>
        <begin position="205"/>
        <end position="226"/>
    </location>
</feature>
<keyword evidence="3" id="KW-0378">Hydrolase</keyword>
<dbReference type="InterPro" id="IPR003675">
    <property type="entry name" value="Rce1/LyrA-like_dom"/>
</dbReference>
<reference evidence="3" key="3">
    <citation type="submission" date="2014-05" db="EMBL/GenBank/DDBJ databases">
        <authorList>
            <person name="Aslett A.Martin."/>
            <person name="De Silva Nishadi"/>
        </authorList>
    </citation>
    <scope>NUCLEOTIDE SEQUENCE</scope>
    <source>
        <strain evidence="3">YM</strain>
    </source>
</reference>
<dbReference type="VEuPathDB" id="PlasmoDB:PYYM_0817500"/>
<dbReference type="OrthoDB" id="361580at2759"/>
<feature type="transmembrane region" description="Helical" evidence="1">
    <location>
        <begin position="118"/>
        <end position="136"/>
    </location>
</feature>
<dbReference type="PANTHER" id="PTHR43592:SF15">
    <property type="entry name" value="CAAX AMINO TERMINAL PROTEASE FAMILY PROTEIN"/>
    <property type="match status" value="1"/>
</dbReference>
<proteinExistence type="predicted"/>
<feature type="domain" description="CAAX prenyl protease 2/Lysostaphin resistance protein A-like" evidence="2">
    <location>
        <begin position="341"/>
        <end position="427"/>
    </location>
</feature>
<dbReference type="Proteomes" id="UP000072904">
    <property type="component" value="Chromosome 8"/>
</dbReference>
<feature type="transmembrane region" description="Helical" evidence="1">
    <location>
        <begin position="156"/>
        <end position="178"/>
    </location>
</feature>
<dbReference type="OMA" id="MHIHYAV"/>
<dbReference type="Pfam" id="PF02517">
    <property type="entry name" value="Rce1-like"/>
    <property type="match status" value="1"/>
</dbReference>
<reference evidence="4" key="2">
    <citation type="submission" date="2014-05" db="EMBL/GenBank/DDBJ databases">
        <authorList>
            <person name="Aslett M.A."/>
            <person name="De Silva N."/>
        </authorList>
    </citation>
    <scope>NUCLEOTIDE SEQUENCE</scope>
    <source>
        <strain evidence="4">17X</strain>
    </source>
</reference>
<evidence type="ECO:0000313" key="3">
    <source>
        <dbReference type="EMBL" id="CDU17537.1"/>
    </source>
</evidence>
<dbReference type="AlphaFoldDB" id="A0A078K9B0"/>
<keyword evidence="3" id="KW-0645">Protease</keyword>
<evidence type="ECO:0000256" key="1">
    <source>
        <dbReference type="SAM" id="Phobius"/>
    </source>
</evidence>
<dbReference type="VEuPathDB" id="PlasmoDB:PY17X_0817800"/>
<dbReference type="RefSeq" id="XP_022811952.1">
    <property type="nucleotide sequence ID" value="XM_022955710.1"/>
</dbReference>
<feature type="transmembrane region" description="Helical" evidence="1">
    <location>
        <begin position="416"/>
        <end position="435"/>
    </location>
</feature>
<keyword evidence="1" id="KW-0472">Membrane</keyword>
<feature type="transmembrane region" description="Helical" evidence="1">
    <location>
        <begin position="392"/>
        <end position="410"/>
    </location>
</feature>
<dbReference type="GeneID" id="34859774"/>
<protein>
    <submittedName>
        <fullName evidence="3">Protease, putative</fullName>
    </submittedName>
</protein>
<keyword evidence="1" id="KW-0812">Transmembrane</keyword>
<feature type="transmembrane region" description="Helical" evidence="1">
    <location>
        <begin position="246"/>
        <end position="265"/>
    </location>
</feature>
<evidence type="ECO:0000313" key="4">
    <source>
        <dbReference type="EMBL" id="VTZ77352.1"/>
    </source>
</evidence>
<gene>
    <name evidence="4" type="ORF">PY17X_0817800</name>
    <name evidence="3" type="ORF">PYYM_0817500</name>
</gene>
<keyword evidence="1" id="KW-1133">Transmembrane helix</keyword>
<feature type="transmembrane region" description="Helical" evidence="1">
    <location>
        <begin position="6"/>
        <end position="25"/>
    </location>
</feature>
<reference evidence="5 6" key="1">
    <citation type="journal article" date="2014" name="BMC Biol.">
        <title>A comprehensive evaluation of rodent malaria parasite genomes and gene expression.</title>
        <authorList>
            <person name="Otto T.D."/>
            <person name="Bohme U."/>
            <person name="Jackson A.P."/>
            <person name="Hunt M."/>
            <person name="Franke-Fayard B."/>
            <person name="Hoeijmakers W.A."/>
            <person name="Religa A.A."/>
            <person name="Robertson L."/>
            <person name="Sanders M."/>
            <person name="Ogun S.A."/>
            <person name="Cunningham D."/>
            <person name="Erhart A."/>
            <person name="Billker O."/>
            <person name="Khan S.M."/>
            <person name="Stunnenberg H.G."/>
            <person name="Langhorne J."/>
            <person name="Holder A.A."/>
            <person name="Waters A.P."/>
            <person name="Newbold C.I."/>
            <person name="Pain A."/>
            <person name="Berriman M."/>
            <person name="Janse C.J."/>
        </authorList>
    </citation>
    <scope>NUCLEOTIDE SEQUENCE [LARGE SCALE GENOMIC DNA]</scope>
    <source>
        <strain evidence="4 5">17X</strain>
        <strain evidence="3 6">YM</strain>
    </source>
</reference>
<feature type="transmembrane region" description="Helical" evidence="1">
    <location>
        <begin position="361"/>
        <end position="385"/>
    </location>
</feature>
<dbReference type="Proteomes" id="UP000072874">
    <property type="component" value="Chromosome 8"/>
</dbReference>
<organism evidence="3 6">
    <name type="scientific">Plasmodium yoelii</name>
    <dbReference type="NCBI Taxonomy" id="5861"/>
    <lineage>
        <taxon>Eukaryota</taxon>
        <taxon>Sar</taxon>
        <taxon>Alveolata</taxon>
        <taxon>Apicomplexa</taxon>
        <taxon>Aconoidasida</taxon>
        <taxon>Haemosporida</taxon>
        <taxon>Plasmodiidae</taxon>
        <taxon>Plasmodium</taxon>
        <taxon>Plasmodium (Vinckeia)</taxon>
    </lineage>
</organism>
<dbReference type="KEGG" id="pyo:PY17X_0817800"/>
<dbReference type="EMBL" id="LK934636">
    <property type="protein sequence ID" value="CDU17537.1"/>
    <property type="molecule type" value="Genomic_DNA"/>
</dbReference>
<dbReference type="PANTHER" id="PTHR43592">
    <property type="entry name" value="CAAX AMINO TERMINAL PROTEASE"/>
    <property type="match status" value="1"/>
</dbReference>
<name>A0A078K9B0_PLAYE</name>
<evidence type="ECO:0000259" key="2">
    <source>
        <dbReference type="Pfam" id="PF02517"/>
    </source>
</evidence>
<dbReference type="GO" id="GO:0006508">
    <property type="term" value="P:proteolysis"/>
    <property type="evidence" value="ECO:0007669"/>
    <property type="project" value="UniProtKB-KW"/>
</dbReference>
<dbReference type="GO" id="GO:0080120">
    <property type="term" value="P:CAAX-box protein maturation"/>
    <property type="evidence" value="ECO:0007669"/>
    <property type="project" value="UniProtKB-ARBA"/>
</dbReference>
<evidence type="ECO:0000313" key="6">
    <source>
        <dbReference type="Proteomes" id="UP000072904"/>
    </source>
</evidence>